<keyword evidence="7 9" id="KW-0694">RNA-binding</keyword>
<feature type="binding site" evidence="9 12">
    <location>
        <position position="170"/>
    </location>
    <ligand>
        <name>FMN</name>
        <dbReference type="ChEBI" id="CHEBI:58210"/>
    </ligand>
</feature>
<dbReference type="STRING" id="13035.Dacsa_2981"/>
<evidence type="ECO:0000256" key="3">
    <source>
        <dbReference type="ARBA" id="ARBA00022630"/>
    </source>
</evidence>
<comment type="cofactor">
    <cofactor evidence="1 9 10 12">
        <name>FMN</name>
        <dbReference type="ChEBI" id="CHEBI:58210"/>
    </cofactor>
</comment>
<evidence type="ECO:0000256" key="2">
    <source>
        <dbReference type="ARBA" id="ARBA00022555"/>
    </source>
</evidence>
<evidence type="ECO:0000259" key="13">
    <source>
        <dbReference type="Pfam" id="PF01207"/>
    </source>
</evidence>
<keyword evidence="12" id="KW-0547">Nucleotide-binding</keyword>
<dbReference type="Proteomes" id="UP000010482">
    <property type="component" value="Chromosome"/>
</dbReference>
<feature type="site" description="Interacts with tRNA; defines subfamily-specific binding signature" evidence="9">
    <location>
        <position position="214"/>
    </location>
</feature>
<evidence type="ECO:0000256" key="5">
    <source>
        <dbReference type="ARBA" id="ARBA00022694"/>
    </source>
</evidence>
<reference evidence="14" key="1">
    <citation type="submission" date="2012-04" db="EMBL/GenBank/DDBJ databases">
        <title>Finished genome of Dactylococcopsis salina PCC 8305.</title>
        <authorList>
            <consortium name="US DOE Joint Genome Institute"/>
            <person name="Gugger M."/>
            <person name="Coursin T."/>
            <person name="Rippka R."/>
            <person name="Tandeau De Marsac N."/>
            <person name="Huntemann M."/>
            <person name="Wei C.-L."/>
            <person name="Han J."/>
            <person name="Detter J.C."/>
            <person name="Han C."/>
            <person name="Tapia R."/>
            <person name="Daligault H."/>
            <person name="Chen A."/>
            <person name="Krypides N."/>
            <person name="Mavromatis K."/>
            <person name="Markowitz V."/>
            <person name="Szeto E."/>
            <person name="Ivanova N."/>
            <person name="Ovchinnikova G."/>
            <person name="Pagani I."/>
            <person name="Pati A."/>
            <person name="Goodwin L."/>
            <person name="Peters L."/>
            <person name="Pitluck S."/>
            <person name="Woyke T."/>
            <person name="Kerfeld C."/>
        </authorList>
    </citation>
    <scope>NUCLEOTIDE SEQUENCE [LARGE SCALE GENOMIC DNA]</scope>
    <source>
        <strain evidence="14">PCC 8305</strain>
    </source>
</reference>
<dbReference type="GO" id="GO:0050660">
    <property type="term" value="F:flavin adenine dinucleotide binding"/>
    <property type="evidence" value="ECO:0007669"/>
    <property type="project" value="InterPro"/>
</dbReference>
<evidence type="ECO:0000256" key="7">
    <source>
        <dbReference type="ARBA" id="ARBA00022884"/>
    </source>
</evidence>
<evidence type="ECO:0000256" key="1">
    <source>
        <dbReference type="ARBA" id="ARBA00001917"/>
    </source>
</evidence>
<dbReference type="PATRIC" id="fig|13035.3.peg.3392"/>
<dbReference type="PROSITE" id="PS01136">
    <property type="entry name" value="UPF0034"/>
    <property type="match status" value="1"/>
</dbReference>
<dbReference type="CDD" id="cd02801">
    <property type="entry name" value="DUS_like_FMN"/>
    <property type="match status" value="1"/>
</dbReference>
<feature type="binding site" evidence="9 12">
    <location>
        <position position="101"/>
    </location>
    <ligand>
        <name>FMN</name>
        <dbReference type="ChEBI" id="CHEBI:58210"/>
    </ligand>
</feature>
<dbReference type="GO" id="GO:0010181">
    <property type="term" value="F:FMN binding"/>
    <property type="evidence" value="ECO:0007669"/>
    <property type="project" value="UniProtKB-UniRule"/>
</dbReference>
<feature type="binding site" evidence="9 12">
    <location>
        <begin position="242"/>
        <end position="244"/>
    </location>
    <ligand>
        <name>FMN</name>
        <dbReference type="ChEBI" id="CHEBI:58210"/>
    </ligand>
</feature>
<dbReference type="GO" id="GO:0102266">
    <property type="term" value="F:tRNA-dihydrouridine20a synthase activity"/>
    <property type="evidence" value="ECO:0007669"/>
    <property type="project" value="RHEA"/>
</dbReference>
<dbReference type="InterPro" id="IPR018517">
    <property type="entry name" value="tRNA_hU_synthase_CS"/>
</dbReference>
<feature type="binding site" evidence="9 12">
    <location>
        <begin position="48"/>
        <end position="50"/>
    </location>
    <ligand>
        <name>FMN</name>
        <dbReference type="ChEBI" id="CHEBI:58210"/>
    </ligand>
</feature>
<dbReference type="Pfam" id="PF01207">
    <property type="entry name" value="Dus"/>
    <property type="match status" value="1"/>
</dbReference>
<comment type="caution">
    <text evidence="9">Lacks conserved residue(s) required for the propagation of feature annotation.</text>
</comment>
<dbReference type="SUPFAM" id="SSF51395">
    <property type="entry name" value="FMN-linked oxidoreductases"/>
    <property type="match status" value="1"/>
</dbReference>
<organism evidence="14 15">
    <name type="scientific">Dactylococcopsis salina (strain PCC 8305)</name>
    <name type="common">Myxobactron salinum</name>
    <dbReference type="NCBI Taxonomy" id="13035"/>
    <lineage>
        <taxon>Bacteria</taxon>
        <taxon>Bacillati</taxon>
        <taxon>Cyanobacteriota</taxon>
        <taxon>Cyanophyceae</taxon>
        <taxon>Nodosilineales</taxon>
        <taxon>Cymatolegaceae</taxon>
        <taxon>Dactylococcopsis</taxon>
    </lineage>
</organism>
<gene>
    <name evidence="14" type="ORF">Dacsa_2981</name>
</gene>
<evidence type="ECO:0000256" key="9">
    <source>
        <dbReference type="HAMAP-Rule" id="MF_02041"/>
    </source>
</evidence>
<accession>K9YX67</accession>
<dbReference type="GO" id="GO:0000049">
    <property type="term" value="F:tRNA binding"/>
    <property type="evidence" value="ECO:0007669"/>
    <property type="project" value="UniProtKB-UniRule"/>
</dbReference>
<evidence type="ECO:0000256" key="12">
    <source>
        <dbReference type="PIRSR" id="PIRSR006621-2"/>
    </source>
</evidence>
<dbReference type="HAMAP" id="MF_02041">
    <property type="entry name" value="DusA_subfam"/>
    <property type="match status" value="1"/>
</dbReference>
<evidence type="ECO:0000313" key="14">
    <source>
        <dbReference type="EMBL" id="AFZ51526.1"/>
    </source>
</evidence>
<dbReference type="PANTHER" id="PTHR42907">
    <property type="entry name" value="FMN-LINKED OXIDOREDUCTASES SUPERFAMILY PROTEIN"/>
    <property type="match status" value="1"/>
</dbReference>
<keyword evidence="5 9" id="KW-0819">tRNA processing</keyword>
<dbReference type="NCBIfam" id="TIGR00742">
    <property type="entry name" value="yjbN"/>
    <property type="match status" value="1"/>
</dbReference>
<comment type="catalytic activity">
    <reaction evidence="9">
        <text>5,6-dihydrouridine(20a) in tRNA + NAD(+) = uridine(20a) in tRNA + NADH + H(+)</text>
        <dbReference type="Rhea" id="RHEA:53348"/>
        <dbReference type="Rhea" id="RHEA-COMP:13535"/>
        <dbReference type="Rhea" id="RHEA-COMP:13536"/>
        <dbReference type="ChEBI" id="CHEBI:15378"/>
        <dbReference type="ChEBI" id="CHEBI:57540"/>
        <dbReference type="ChEBI" id="CHEBI:57945"/>
        <dbReference type="ChEBI" id="CHEBI:65315"/>
        <dbReference type="ChEBI" id="CHEBI:74443"/>
    </reaction>
</comment>
<sequence length="358" mass="40571">MFAHAVSYGLEVLYVLNSESTMMESTLVTSSFSQPLSVKRGNPLSVAPMMDRTDRHFRYLMRQITRKTLLYTEMVTIPAIINGDRSKLLDFSPEEHPLALQIGGDDPEKAAECARIAEDWGYDEINLNVGCPSDRVKSGNFGACLMAQPEKVAKVVEAMQNAVSLPITVKHRIGIDERDRYEDMSYFVRVVSDAGCQRFTVHARKAWLQGLSPKENRNVPPLRYQDVYRLKQEFPHLFVEINGGIKTLAEIKEHLHHLDAVMIGRAAYDNPNLFSSVDREIYGEDSSPPTMKEVVKAMFPYLDYWVNRGVKLNSMTRHLIHIFNGQPGAKAWRRYLTEKGCQPHAGAEVVEQALELLT</sequence>
<keyword evidence="3 9" id="KW-0285">Flavoprotein</keyword>
<comment type="catalytic activity">
    <reaction evidence="9">
        <text>5,6-dihydrouridine(20a) in tRNA + NADP(+) = uridine(20a) in tRNA + NADPH + H(+)</text>
        <dbReference type="Rhea" id="RHEA:53344"/>
        <dbReference type="Rhea" id="RHEA-COMP:13535"/>
        <dbReference type="Rhea" id="RHEA-COMP:13536"/>
        <dbReference type="ChEBI" id="CHEBI:15378"/>
        <dbReference type="ChEBI" id="CHEBI:57783"/>
        <dbReference type="ChEBI" id="CHEBI:58349"/>
        <dbReference type="ChEBI" id="CHEBI:65315"/>
        <dbReference type="ChEBI" id="CHEBI:74443"/>
    </reaction>
</comment>
<evidence type="ECO:0000256" key="6">
    <source>
        <dbReference type="ARBA" id="ARBA00022857"/>
    </source>
</evidence>
<dbReference type="Gene3D" id="1.20.120.1460">
    <property type="match status" value="1"/>
</dbReference>
<evidence type="ECO:0000313" key="15">
    <source>
        <dbReference type="Proteomes" id="UP000010482"/>
    </source>
</evidence>
<comment type="similarity">
    <text evidence="10">Belongs to the dus family.</text>
</comment>
<dbReference type="Gene3D" id="3.20.20.70">
    <property type="entry name" value="Aldolase class I"/>
    <property type="match status" value="1"/>
</dbReference>
<keyword evidence="15" id="KW-1185">Reference proteome</keyword>
<evidence type="ECO:0000256" key="8">
    <source>
        <dbReference type="ARBA" id="ARBA00023002"/>
    </source>
</evidence>
<keyword evidence="4 9" id="KW-0288">FMN</keyword>
<keyword evidence="6 9" id="KW-0521">NADP</keyword>
<evidence type="ECO:0000256" key="4">
    <source>
        <dbReference type="ARBA" id="ARBA00022643"/>
    </source>
</evidence>
<comment type="catalytic activity">
    <reaction evidence="9">
        <text>5,6-dihydrouridine(20) in tRNA + NAD(+) = uridine(20) in tRNA + NADH + H(+)</text>
        <dbReference type="Rhea" id="RHEA:53340"/>
        <dbReference type="Rhea" id="RHEA-COMP:13533"/>
        <dbReference type="Rhea" id="RHEA-COMP:13534"/>
        <dbReference type="ChEBI" id="CHEBI:15378"/>
        <dbReference type="ChEBI" id="CHEBI:57540"/>
        <dbReference type="ChEBI" id="CHEBI:57945"/>
        <dbReference type="ChEBI" id="CHEBI:65315"/>
        <dbReference type="ChEBI" id="CHEBI:74443"/>
        <dbReference type="EC" id="1.3.1.91"/>
    </reaction>
</comment>
<comment type="similarity">
    <text evidence="9">Belongs to the Dus family. DusA subfamily.</text>
</comment>
<protein>
    <recommendedName>
        <fullName evidence="9">tRNA-dihydrouridine(20/20a) synthase</fullName>
        <ecNumber evidence="9">1.3.1.91</ecNumber>
    </recommendedName>
    <alternativeName>
        <fullName evidence="9">DusA-like U20-specific dihydrouridine synthase</fullName>
        <shortName evidence="9">U20-specific Dus</shortName>
    </alternativeName>
</protein>
<dbReference type="InterPro" id="IPR013785">
    <property type="entry name" value="Aldolase_TIM"/>
</dbReference>
<feature type="site" description="Interacts with tRNA; defines subfamily-specific binding signature" evidence="9">
    <location>
        <position position="333"/>
    </location>
</feature>
<dbReference type="eggNOG" id="COG0042">
    <property type="taxonomic scope" value="Bacteria"/>
</dbReference>
<feature type="domain" description="DUS-like FMN-binding" evidence="13">
    <location>
        <begin position="46"/>
        <end position="348"/>
    </location>
</feature>
<dbReference type="EC" id="1.3.1.91" evidence="9"/>
<dbReference type="PIRSF" id="PIRSF006621">
    <property type="entry name" value="Dus"/>
    <property type="match status" value="1"/>
</dbReference>
<dbReference type="PANTHER" id="PTHR42907:SF1">
    <property type="entry name" value="FMN-LINKED OXIDOREDUCTASES SUPERFAMILY PROTEIN"/>
    <property type="match status" value="1"/>
</dbReference>
<comment type="catalytic activity">
    <reaction evidence="9">
        <text>5,6-dihydrouridine(20) in tRNA + NADP(+) = uridine(20) in tRNA + NADPH + H(+)</text>
        <dbReference type="Rhea" id="RHEA:53336"/>
        <dbReference type="Rhea" id="RHEA-COMP:13533"/>
        <dbReference type="Rhea" id="RHEA-COMP:13534"/>
        <dbReference type="ChEBI" id="CHEBI:15378"/>
        <dbReference type="ChEBI" id="CHEBI:57783"/>
        <dbReference type="ChEBI" id="CHEBI:58349"/>
        <dbReference type="ChEBI" id="CHEBI:65315"/>
        <dbReference type="ChEBI" id="CHEBI:74443"/>
        <dbReference type="EC" id="1.3.1.91"/>
    </reaction>
</comment>
<keyword evidence="8 9" id="KW-0560">Oxidoreductase</keyword>
<dbReference type="EMBL" id="CP003944">
    <property type="protein sequence ID" value="AFZ51526.1"/>
    <property type="molecule type" value="Genomic_DNA"/>
</dbReference>
<feature type="binding site" evidence="9 12">
    <location>
        <position position="202"/>
    </location>
    <ligand>
        <name>FMN</name>
        <dbReference type="ChEBI" id="CHEBI:58210"/>
    </ligand>
</feature>
<dbReference type="GO" id="GO:0102264">
    <property type="term" value="F:tRNA-dihydrouridine20 synthase activity"/>
    <property type="evidence" value="ECO:0007669"/>
    <property type="project" value="UniProtKB-EC"/>
</dbReference>
<feature type="binding site" evidence="9 12">
    <location>
        <begin position="264"/>
        <end position="265"/>
    </location>
    <ligand>
        <name>FMN</name>
        <dbReference type="ChEBI" id="CHEBI:58210"/>
    </ligand>
</feature>
<dbReference type="InterPro" id="IPR035587">
    <property type="entry name" value="DUS-like_FMN-bd"/>
</dbReference>
<feature type="site" description="Interacts with tRNA" evidence="9">
    <location>
        <position position="128"/>
    </location>
</feature>
<dbReference type="InterPro" id="IPR001269">
    <property type="entry name" value="DUS_fam"/>
</dbReference>
<dbReference type="InterPro" id="IPR004653">
    <property type="entry name" value="DusA"/>
</dbReference>
<dbReference type="KEGG" id="dsl:Dacsa_2981"/>
<dbReference type="AlphaFoldDB" id="K9YX67"/>
<dbReference type="NCBIfam" id="NF008774">
    <property type="entry name" value="PRK11815.1"/>
    <property type="match status" value="1"/>
</dbReference>
<feature type="site" description="Interacts with tRNA" evidence="9">
    <location>
        <position position="217"/>
    </location>
</feature>
<keyword evidence="2 9" id="KW-0820">tRNA-binding</keyword>
<feature type="active site" description="Proton donor" evidence="9 11">
    <location>
        <position position="131"/>
    </location>
</feature>
<name>K9YX67_DACS8</name>
<comment type="function">
    <text evidence="9">Catalyzes the synthesis of 5,6-dihydrouridine (D), a modified base found in the D-loop of most tRNAs, via the reduction of the C5-C6 double bond in target uridines. Specifically modifies U20 and U20a in tRNAs.</text>
</comment>
<evidence type="ECO:0000256" key="11">
    <source>
        <dbReference type="PIRSR" id="PIRSR006621-1"/>
    </source>
</evidence>
<evidence type="ECO:0000256" key="10">
    <source>
        <dbReference type="PIRNR" id="PIRNR006621"/>
    </source>
</evidence>
<dbReference type="HOGENOM" id="CLU_013299_2_1_3"/>
<proteinExistence type="inferred from homology"/>